<sequence>MDQIEAAEAARKEAADERAAAETMVAAADREARMALDAMGAAREQKARSEARIEAARASRRGFARHWRGARLRA</sequence>
<accession>A0A4U8YU25</accession>
<feature type="coiled-coil region" evidence="1">
    <location>
        <begin position="4"/>
        <end position="59"/>
    </location>
</feature>
<keyword evidence="1" id="KW-0175">Coiled coil</keyword>
<proteinExistence type="predicted"/>
<organism evidence="2 3">
    <name type="scientific">Methylocella tundrae</name>
    <dbReference type="NCBI Taxonomy" id="227605"/>
    <lineage>
        <taxon>Bacteria</taxon>
        <taxon>Pseudomonadati</taxon>
        <taxon>Pseudomonadota</taxon>
        <taxon>Alphaproteobacteria</taxon>
        <taxon>Hyphomicrobiales</taxon>
        <taxon>Beijerinckiaceae</taxon>
        <taxon>Methylocella</taxon>
    </lineage>
</organism>
<name>A0A4U8YU25_METTU</name>
<evidence type="ECO:0000313" key="2">
    <source>
        <dbReference type="EMBL" id="VFU07259.1"/>
    </source>
</evidence>
<gene>
    <name evidence="2" type="ORF">MTUNDRAET4_0366</name>
</gene>
<reference evidence="2 3" key="1">
    <citation type="submission" date="2019-03" db="EMBL/GenBank/DDBJ databases">
        <authorList>
            <person name="Kox A.R. M."/>
        </authorList>
    </citation>
    <scope>NUCLEOTIDE SEQUENCE [LARGE SCALE GENOMIC DNA]</scope>
    <source>
        <strain evidence="2">MTUNDRAET4 annotated genome</strain>
    </source>
</reference>
<dbReference type="Proteomes" id="UP000294360">
    <property type="component" value="Chromosome"/>
</dbReference>
<evidence type="ECO:0000313" key="3">
    <source>
        <dbReference type="Proteomes" id="UP000294360"/>
    </source>
</evidence>
<evidence type="ECO:0000256" key="1">
    <source>
        <dbReference type="SAM" id="Coils"/>
    </source>
</evidence>
<dbReference type="AlphaFoldDB" id="A0A4U8YU25"/>
<dbReference type="EMBL" id="LR536450">
    <property type="protein sequence ID" value="VFU07259.1"/>
    <property type="molecule type" value="Genomic_DNA"/>
</dbReference>
<dbReference type="KEGG" id="mtun:MTUNDRAET4_0366"/>
<protein>
    <submittedName>
        <fullName evidence="2">Uncharacterized protein</fullName>
    </submittedName>
</protein>